<dbReference type="PROSITE" id="PS51194">
    <property type="entry name" value="HELICASE_CTER"/>
    <property type="match status" value="1"/>
</dbReference>
<keyword evidence="3" id="KW-0378">Hydrolase</keyword>
<name>K3WP36_GLOUD</name>
<reference evidence="13" key="3">
    <citation type="submission" date="2015-02" db="UniProtKB">
        <authorList>
            <consortium name="EnsemblProtists"/>
        </authorList>
    </citation>
    <scope>IDENTIFICATION</scope>
    <source>
        <strain evidence="13">DAOM BR144</strain>
    </source>
</reference>
<dbReference type="AlphaFoldDB" id="K3WP36"/>
<evidence type="ECO:0000256" key="2">
    <source>
        <dbReference type="ARBA" id="ARBA00022741"/>
    </source>
</evidence>
<dbReference type="GO" id="GO:0005524">
    <property type="term" value="F:ATP binding"/>
    <property type="evidence" value="ECO:0007669"/>
    <property type="project" value="UniProtKB-KW"/>
</dbReference>
<dbReference type="VEuPathDB" id="FungiDB:PYU1_G006715"/>
<keyword evidence="5" id="KW-0067">ATP-binding</keyword>
<dbReference type="SMART" id="SM00487">
    <property type="entry name" value="DEXDc"/>
    <property type="match status" value="1"/>
</dbReference>
<keyword evidence="2" id="KW-0547">Nucleotide-binding</keyword>
<dbReference type="InterPro" id="IPR011545">
    <property type="entry name" value="DEAD/DEAH_box_helicase_dom"/>
</dbReference>
<comment type="similarity">
    <text evidence="1">Belongs to the helicase family. RecQ subfamily.</text>
</comment>
<dbReference type="Proteomes" id="UP000019132">
    <property type="component" value="Unassembled WGS sequence"/>
</dbReference>
<dbReference type="Pfam" id="PF00271">
    <property type="entry name" value="Helicase_C"/>
    <property type="match status" value="1"/>
</dbReference>
<keyword evidence="14" id="KW-1185">Reference proteome</keyword>
<evidence type="ECO:0000256" key="3">
    <source>
        <dbReference type="ARBA" id="ARBA00022801"/>
    </source>
</evidence>
<dbReference type="CDD" id="cd17920">
    <property type="entry name" value="DEXHc_RecQ"/>
    <property type="match status" value="1"/>
</dbReference>
<evidence type="ECO:0000259" key="11">
    <source>
        <dbReference type="PROSITE" id="PS51192"/>
    </source>
</evidence>
<reference evidence="14" key="1">
    <citation type="journal article" date="2010" name="Genome Biol.">
        <title>Genome sequence of the necrotrophic plant pathogen Pythium ultimum reveals original pathogenicity mechanisms and effector repertoire.</title>
        <authorList>
            <person name="Levesque C.A."/>
            <person name="Brouwer H."/>
            <person name="Cano L."/>
            <person name="Hamilton J.P."/>
            <person name="Holt C."/>
            <person name="Huitema E."/>
            <person name="Raffaele S."/>
            <person name="Robideau G.P."/>
            <person name="Thines M."/>
            <person name="Win J."/>
            <person name="Zerillo M.M."/>
            <person name="Beakes G.W."/>
            <person name="Boore J.L."/>
            <person name="Busam D."/>
            <person name="Dumas B."/>
            <person name="Ferriera S."/>
            <person name="Fuerstenberg S.I."/>
            <person name="Gachon C.M."/>
            <person name="Gaulin E."/>
            <person name="Govers F."/>
            <person name="Grenville-Briggs L."/>
            <person name="Horner N."/>
            <person name="Hostetler J."/>
            <person name="Jiang R.H."/>
            <person name="Johnson J."/>
            <person name="Krajaejun T."/>
            <person name="Lin H."/>
            <person name="Meijer H.J."/>
            <person name="Moore B."/>
            <person name="Morris P."/>
            <person name="Phuntmart V."/>
            <person name="Puiu D."/>
            <person name="Shetty J."/>
            <person name="Stajich J.E."/>
            <person name="Tripathy S."/>
            <person name="Wawra S."/>
            <person name="van West P."/>
            <person name="Whitty B.R."/>
            <person name="Coutinho P.M."/>
            <person name="Henrissat B."/>
            <person name="Martin F."/>
            <person name="Thomas P.D."/>
            <person name="Tyler B.M."/>
            <person name="De Vries R.P."/>
            <person name="Kamoun S."/>
            <person name="Yandell M."/>
            <person name="Tisserat N."/>
            <person name="Buell C.R."/>
        </authorList>
    </citation>
    <scope>NUCLEOTIDE SEQUENCE</scope>
    <source>
        <strain evidence="14">DAOM:BR144</strain>
    </source>
</reference>
<dbReference type="GO" id="GO:0009378">
    <property type="term" value="F:four-way junction helicase activity"/>
    <property type="evidence" value="ECO:0007669"/>
    <property type="project" value="TreeGrafter"/>
</dbReference>
<evidence type="ECO:0000256" key="10">
    <source>
        <dbReference type="ARBA" id="ARBA00034808"/>
    </source>
</evidence>
<sequence>MESFSGHDVFVLMPTGGGKSLCYQLPACVDDGVTIVISPLVSLIQDQVQQLQALDVGVAHLNGEQDYDTEQKPIINELFSSHIRIKLLYVTPEKIASSTMLNNMFESLQKRGMLARFVIDEAHCISQWGHDFRKDYMSLGQLRSKFPSVPIMALTATANNQTESDIVRNLKLSHPFVTRSSFNRPNLTYDVRKKTSKFMDEIVDYVRKHIDDSGIIYCLSKKDCEQTAEKLIKALGFEGTRKAQQISFYHAGLESEDRAFRHHEWSKGKIKLIVATVAFGMGINKPDVRYVIHHTIPQSVTHYYQLDVLVEMEKSQTAFSITRFQIWRGTITLHSLTQ</sequence>
<dbReference type="PROSITE" id="PS51192">
    <property type="entry name" value="HELICASE_ATP_BIND_1"/>
    <property type="match status" value="1"/>
</dbReference>
<dbReference type="GO" id="GO:0005737">
    <property type="term" value="C:cytoplasm"/>
    <property type="evidence" value="ECO:0007669"/>
    <property type="project" value="TreeGrafter"/>
</dbReference>
<dbReference type="InterPro" id="IPR014001">
    <property type="entry name" value="Helicase_ATP-bd"/>
</dbReference>
<dbReference type="PANTHER" id="PTHR13710">
    <property type="entry name" value="DNA HELICASE RECQ FAMILY MEMBER"/>
    <property type="match status" value="1"/>
</dbReference>
<comment type="catalytic activity">
    <reaction evidence="9">
        <text>Couples ATP hydrolysis with the unwinding of duplex DNA by translocating in the 3'-5' direction.</text>
        <dbReference type="EC" id="5.6.2.4"/>
    </reaction>
</comment>
<organism evidence="13 14">
    <name type="scientific">Globisporangium ultimum (strain ATCC 200006 / CBS 805.95 / DAOM BR144)</name>
    <name type="common">Pythium ultimum</name>
    <dbReference type="NCBI Taxonomy" id="431595"/>
    <lineage>
        <taxon>Eukaryota</taxon>
        <taxon>Sar</taxon>
        <taxon>Stramenopiles</taxon>
        <taxon>Oomycota</taxon>
        <taxon>Peronosporomycetes</taxon>
        <taxon>Pythiales</taxon>
        <taxon>Pythiaceae</taxon>
        <taxon>Globisporangium</taxon>
    </lineage>
</organism>
<dbReference type="GO" id="GO:0005634">
    <property type="term" value="C:nucleus"/>
    <property type="evidence" value="ECO:0007669"/>
    <property type="project" value="TreeGrafter"/>
</dbReference>
<proteinExistence type="inferred from homology"/>
<feature type="domain" description="Helicase C-terminal" evidence="12">
    <location>
        <begin position="198"/>
        <end position="338"/>
    </location>
</feature>
<dbReference type="InterPro" id="IPR004589">
    <property type="entry name" value="DNA_helicase_ATP-dep_RecQ"/>
</dbReference>
<evidence type="ECO:0000256" key="9">
    <source>
        <dbReference type="ARBA" id="ARBA00034617"/>
    </source>
</evidence>
<dbReference type="GO" id="GO:0016787">
    <property type="term" value="F:hydrolase activity"/>
    <property type="evidence" value="ECO:0007669"/>
    <property type="project" value="UniProtKB-KW"/>
</dbReference>
<dbReference type="eggNOG" id="KOG0351">
    <property type="taxonomic scope" value="Eukaryota"/>
</dbReference>
<keyword evidence="6" id="KW-0238">DNA-binding</keyword>
<dbReference type="InterPro" id="IPR002464">
    <property type="entry name" value="DNA/RNA_helicase_DEAH_CS"/>
</dbReference>
<dbReference type="InterPro" id="IPR001650">
    <property type="entry name" value="Helicase_C-like"/>
</dbReference>
<dbReference type="InParanoid" id="K3WP36"/>
<dbReference type="SMART" id="SM00490">
    <property type="entry name" value="HELICc"/>
    <property type="match status" value="1"/>
</dbReference>
<dbReference type="Gene3D" id="3.40.50.300">
    <property type="entry name" value="P-loop containing nucleotide triphosphate hydrolases"/>
    <property type="match status" value="2"/>
</dbReference>
<dbReference type="GO" id="GO:0043138">
    <property type="term" value="F:3'-5' DNA helicase activity"/>
    <property type="evidence" value="ECO:0007669"/>
    <property type="project" value="UniProtKB-EC"/>
</dbReference>
<dbReference type="FunFam" id="3.40.50.300:FF:000296">
    <property type="entry name" value="ATP-dependent DNA helicase RecQ"/>
    <property type="match status" value="1"/>
</dbReference>
<evidence type="ECO:0000313" key="13">
    <source>
        <dbReference type="EnsemblProtists" id="PYU1_T006728"/>
    </source>
</evidence>
<dbReference type="GO" id="GO:0000724">
    <property type="term" value="P:double-strand break repair via homologous recombination"/>
    <property type="evidence" value="ECO:0007669"/>
    <property type="project" value="TreeGrafter"/>
</dbReference>
<dbReference type="PROSITE" id="PS00690">
    <property type="entry name" value="DEAH_ATP_HELICASE"/>
    <property type="match status" value="1"/>
</dbReference>
<keyword evidence="4" id="KW-0347">Helicase</keyword>
<dbReference type="OMA" id="RVGHAVC"/>
<accession>K3WP36</accession>
<dbReference type="EC" id="5.6.2.4" evidence="10"/>
<feature type="domain" description="Helicase ATP-binding" evidence="11">
    <location>
        <begin position="1"/>
        <end position="176"/>
    </location>
</feature>
<dbReference type="NCBIfam" id="TIGR00614">
    <property type="entry name" value="recQ_fam"/>
    <property type="match status" value="1"/>
</dbReference>
<protein>
    <recommendedName>
        <fullName evidence="10">DNA 3'-5' helicase</fullName>
        <ecNumber evidence="10">5.6.2.4</ecNumber>
    </recommendedName>
</protein>
<evidence type="ECO:0000313" key="14">
    <source>
        <dbReference type="Proteomes" id="UP000019132"/>
    </source>
</evidence>
<dbReference type="InterPro" id="IPR027417">
    <property type="entry name" value="P-loop_NTPase"/>
</dbReference>
<dbReference type="GO" id="GO:0003677">
    <property type="term" value="F:DNA binding"/>
    <property type="evidence" value="ECO:0007669"/>
    <property type="project" value="UniProtKB-KW"/>
</dbReference>
<dbReference type="STRING" id="431595.K3WP36"/>
<keyword evidence="7" id="KW-0413">Isomerase</keyword>
<dbReference type="EnsemblProtists" id="PYU1_T006728">
    <property type="protein sequence ID" value="PYU1_T006728"/>
    <property type="gene ID" value="PYU1_G006715"/>
</dbReference>
<dbReference type="PANTHER" id="PTHR13710:SF153">
    <property type="entry name" value="RECQ-LIKE DNA HELICASE BLM"/>
    <property type="match status" value="1"/>
</dbReference>
<evidence type="ECO:0000256" key="1">
    <source>
        <dbReference type="ARBA" id="ARBA00005446"/>
    </source>
</evidence>
<evidence type="ECO:0000256" key="7">
    <source>
        <dbReference type="ARBA" id="ARBA00023235"/>
    </source>
</evidence>
<dbReference type="Pfam" id="PF00270">
    <property type="entry name" value="DEAD"/>
    <property type="match status" value="1"/>
</dbReference>
<dbReference type="EMBL" id="GL376635">
    <property type="status" value="NOT_ANNOTATED_CDS"/>
    <property type="molecule type" value="Genomic_DNA"/>
</dbReference>
<evidence type="ECO:0000256" key="8">
    <source>
        <dbReference type="ARBA" id="ARBA00023242"/>
    </source>
</evidence>
<evidence type="ECO:0000256" key="4">
    <source>
        <dbReference type="ARBA" id="ARBA00022806"/>
    </source>
</evidence>
<evidence type="ECO:0000256" key="5">
    <source>
        <dbReference type="ARBA" id="ARBA00022840"/>
    </source>
</evidence>
<evidence type="ECO:0000256" key="6">
    <source>
        <dbReference type="ARBA" id="ARBA00023125"/>
    </source>
</evidence>
<dbReference type="SUPFAM" id="SSF52540">
    <property type="entry name" value="P-loop containing nucleoside triphosphate hydrolases"/>
    <property type="match status" value="1"/>
</dbReference>
<keyword evidence="8" id="KW-0539">Nucleus</keyword>
<dbReference type="HOGENOM" id="CLU_001103_9_6_1"/>
<dbReference type="GO" id="GO:0005694">
    <property type="term" value="C:chromosome"/>
    <property type="evidence" value="ECO:0007669"/>
    <property type="project" value="TreeGrafter"/>
</dbReference>
<evidence type="ECO:0000259" key="12">
    <source>
        <dbReference type="PROSITE" id="PS51194"/>
    </source>
</evidence>
<reference evidence="14" key="2">
    <citation type="submission" date="2010-04" db="EMBL/GenBank/DDBJ databases">
        <authorList>
            <person name="Buell R."/>
            <person name="Hamilton J."/>
            <person name="Hostetler J."/>
        </authorList>
    </citation>
    <scope>NUCLEOTIDE SEQUENCE [LARGE SCALE GENOMIC DNA]</scope>
    <source>
        <strain evidence="14">DAOM:BR144</strain>
    </source>
</reference>